<evidence type="ECO:0000313" key="4">
    <source>
        <dbReference type="Proteomes" id="UP000322667"/>
    </source>
</evidence>
<sequence length="379" mass="43801">MGGVTSSMAAKFAFFPPNPPSYKLVKDEATGISVLDPFPHRENVDVLRIPTRRGNEIVAVYVRNPMATSTLLYSHGNAADIGQMYELFIELSIHLRVNLMGYDYSGYGQSSGKPSEQNTYADIEAAYKCLEESYGAKQENIILYGQSVGSGPTVDLASRLPRLRAVVLHSPILSGLRVMYPVKRTYWFDIYKGTNDDVVNCSHGKQLWELCQEKYEPLWVKGGNHCDLELYPEYIRHVKKFISTVEKTPSRRNGSRRSTDGIEQLRQSTDHYEPPRRSMDQRDKPRRSTDTREKPRKSTDTREKPRKSTDRPPRLKFHEYTKFNSIDKLEKLKVSLDHMERMERSRRSVEYHDKSSRSNDQQLEKGRKSVDWLDRIRAD</sequence>
<organism evidence="3 4">
    <name type="scientific">Gossypium tomentosum</name>
    <name type="common">Hawaiian cotton</name>
    <name type="synonym">Gossypium sandvicense</name>
    <dbReference type="NCBI Taxonomy" id="34277"/>
    <lineage>
        <taxon>Eukaryota</taxon>
        <taxon>Viridiplantae</taxon>
        <taxon>Streptophyta</taxon>
        <taxon>Embryophyta</taxon>
        <taxon>Tracheophyta</taxon>
        <taxon>Spermatophyta</taxon>
        <taxon>Magnoliopsida</taxon>
        <taxon>eudicotyledons</taxon>
        <taxon>Gunneridae</taxon>
        <taxon>Pentapetalae</taxon>
        <taxon>rosids</taxon>
        <taxon>malvids</taxon>
        <taxon>Malvales</taxon>
        <taxon>Malvaceae</taxon>
        <taxon>Malvoideae</taxon>
        <taxon>Gossypium</taxon>
    </lineage>
</organism>
<dbReference type="Pfam" id="PF12146">
    <property type="entry name" value="Hydrolase_4"/>
    <property type="match status" value="1"/>
</dbReference>
<reference evidence="3 4" key="1">
    <citation type="submission" date="2019-07" db="EMBL/GenBank/DDBJ databases">
        <title>WGS assembly of Gossypium tomentosum.</title>
        <authorList>
            <person name="Chen Z.J."/>
            <person name="Sreedasyam A."/>
            <person name="Ando A."/>
            <person name="Song Q."/>
            <person name="De L."/>
            <person name="Hulse-Kemp A."/>
            <person name="Ding M."/>
            <person name="Ye W."/>
            <person name="Kirkbride R."/>
            <person name="Jenkins J."/>
            <person name="Plott C."/>
            <person name="Lovell J."/>
            <person name="Lin Y.-M."/>
            <person name="Vaughn R."/>
            <person name="Liu B."/>
            <person name="Li W."/>
            <person name="Simpson S."/>
            <person name="Scheffler B."/>
            <person name="Saski C."/>
            <person name="Grover C."/>
            <person name="Hu G."/>
            <person name="Conover J."/>
            <person name="Carlson J."/>
            <person name="Shu S."/>
            <person name="Boston L."/>
            <person name="Williams M."/>
            <person name="Peterson D."/>
            <person name="Mcgee K."/>
            <person name="Jones D."/>
            <person name="Wendel J."/>
            <person name="Stelly D."/>
            <person name="Grimwood J."/>
            <person name="Schmutz J."/>
        </authorList>
    </citation>
    <scope>NUCLEOTIDE SEQUENCE [LARGE SCALE GENOMIC DNA]</scope>
    <source>
        <strain evidence="3">7179.01</strain>
    </source>
</reference>
<dbReference type="PANTHER" id="PTHR12277">
    <property type="entry name" value="ALPHA/BETA HYDROLASE DOMAIN-CONTAINING PROTEIN"/>
    <property type="match status" value="1"/>
</dbReference>
<dbReference type="Proteomes" id="UP000322667">
    <property type="component" value="Chromosome A07"/>
</dbReference>
<dbReference type="PANTHER" id="PTHR12277:SF154">
    <property type="entry name" value="ALPHA_BETA-HYDROLASES SUPERFAMILY PROTEIN"/>
    <property type="match status" value="1"/>
</dbReference>
<dbReference type="InterPro" id="IPR022742">
    <property type="entry name" value="Hydrolase_4"/>
</dbReference>
<evidence type="ECO:0000259" key="2">
    <source>
        <dbReference type="Pfam" id="PF12146"/>
    </source>
</evidence>
<feature type="domain" description="Serine aminopeptidase S33" evidence="2">
    <location>
        <begin position="70"/>
        <end position="175"/>
    </location>
</feature>
<proteinExistence type="predicted"/>
<feature type="region of interest" description="Disordered" evidence="1">
    <location>
        <begin position="341"/>
        <end position="379"/>
    </location>
</feature>
<dbReference type="Gene3D" id="3.40.50.1820">
    <property type="entry name" value="alpha/beta hydrolase"/>
    <property type="match status" value="1"/>
</dbReference>
<dbReference type="AlphaFoldDB" id="A0A5D2PP81"/>
<feature type="compositionally biased region" description="Basic and acidic residues" evidence="1">
    <location>
        <begin position="268"/>
        <end position="316"/>
    </location>
</feature>
<dbReference type="InterPro" id="IPR029058">
    <property type="entry name" value="AB_hydrolase_fold"/>
</dbReference>
<keyword evidence="4" id="KW-1185">Reference proteome</keyword>
<dbReference type="SUPFAM" id="SSF53474">
    <property type="entry name" value="alpha/beta-Hydrolases"/>
    <property type="match status" value="1"/>
</dbReference>
<evidence type="ECO:0000313" key="3">
    <source>
        <dbReference type="EMBL" id="TYI18057.1"/>
    </source>
</evidence>
<protein>
    <recommendedName>
        <fullName evidence="2">Serine aminopeptidase S33 domain-containing protein</fullName>
    </recommendedName>
</protein>
<accession>A0A5D2PP81</accession>
<gene>
    <name evidence="3" type="ORF">ES332_A07G064400v1</name>
</gene>
<dbReference type="EMBL" id="CM017616">
    <property type="protein sequence ID" value="TYI18057.1"/>
    <property type="molecule type" value="Genomic_DNA"/>
</dbReference>
<evidence type="ECO:0000256" key="1">
    <source>
        <dbReference type="SAM" id="MobiDB-lite"/>
    </source>
</evidence>
<feature type="region of interest" description="Disordered" evidence="1">
    <location>
        <begin position="246"/>
        <end position="316"/>
    </location>
</feature>
<name>A0A5D2PP81_GOSTO</name>